<name>A0ACC2N6I4_9HYME</name>
<protein>
    <submittedName>
        <fullName evidence="1">Uncharacterized protein</fullName>
    </submittedName>
</protein>
<proteinExistence type="predicted"/>
<comment type="caution">
    <text evidence="1">The sequence shown here is derived from an EMBL/GenBank/DDBJ whole genome shotgun (WGS) entry which is preliminary data.</text>
</comment>
<organism evidence="1 2">
    <name type="scientific">Eretmocerus hayati</name>
    <dbReference type="NCBI Taxonomy" id="131215"/>
    <lineage>
        <taxon>Eukaryota</taxon>
        <taxon>Metazoa</taxon>
        <taxon>Ecdysozoa</taxon>
        <taxon>Arthropoda</taxon>
        <taxon>Hexapoda</taxon>
        <taxon>Insecta</taxon>
        <taxon>Pterygota</taxon>
        <taxon>Neoptera</taxon>
        <taxon>Endopterygota</taxon>
        <taxon>Hymenoptera</taxon>
        <taxon>Apocrita</taxon>
        <taxon>Proctotrupomorpha</taxon>
        <taxon>Chalcidoidea</taxon>
        <taxon>Aphelinidae</taxon>
        <taxon>Aphelininae</taxon>
        <taxon>Eretmocerus</taxon>
    </lineage>
</organism>
<accession>A0ACC2N6I4</accession>
<dbReference type="Proteomes" id="UP001239111">
    <property type="component" value="Chromosome 4"/>
</dbReference>
<evidence type="ECO:0000313" key="1">
    <source>
        <dbReference type="EMBL" id="KAJ8666659.1"/>
    </source>
</evidence>
<evidence type="ECO:0000313" key="2">
    <source>
        <dbReference type="Proteomes" id="UP001239111"/>
    </source>
</evidence>
<sequence length="282" mass="32660">MMNEDKGTGAAPDDFGMIMENKRDENVGKEEQELWMEKKPNKQLLGNRYLKEEKGLNPSKRPIPVKMRTLAPKSTKPWNDEPDAEPLDTILYIELQTADVMFRDQGYPSNFPQLDKILNNYHLTTETFARLRIFVDKHQYLDDDIINASFLLLPDVASRQGISLVSFSTLFFQAINSEDGVIRACFRNWAALFQVTLKNVWLIPVNYEKDKHWILLIVIHNLKIIVHLDSLHWELQQSVVDGLCTFVDSLSPDEPIKWSEWQIYSPTDNSIQPQRHGIMMAS</sequence>
<gene>
    <name evidence="1" type="ORF">QAD02_008321</name>
</gene>
<keyword evidence="2" id="KW-1185">Reference proteome</keyword>
<dbReference type="EMBL" id="CM056744">
    <property type="protein sequence ID" value="KAJ8666659.1"/>
    <property type="molecule type" value="Genomic_DNA"/>
</dbReference>
<reference evidence="1" key="1">
    <citation type="submission" date="2023-04" db="EMBL/GenBank/DDBJ databases">
        <title>A chromosome-level genome assembly of the parasitoid wasp Eretmocerus hayati.</title>
        <authorList>
            <person name="Zhong Y."/>
            <person name="Liu S."/>
            <person name="Liu Y."/>
        </authorList>
    </citation>
    <scope>NUCLEOTIDE SEQUENCE</scope>
    <source>
        <strain evidence="1">ZJU_SS_LIU_2023</strain>
    </source>
</reference>